<dbReference type="KEGG" id="sbf:JCM31447_19270"/>
<name>A0A4P2VJS5_FLUSA</name>
<dbReference type="OrthoDB" id="5294395at2"/>
<organism evidence="2 3">
    <name type="scientific">Fluviispira sanaruensis</name>
    <dbReference type="NCBI Taxonomy" id="2493639"/>
    <lineage>
        <taxon>Bacteria</taxon>
        <taxon>Pseudomonadati</taxon>
        <taxon>Bdellovibrionota</taxon>
        <taxon>Oligoflexia</taxon>
        <taxon>Silvanigrellales</taxon>
        <taxon>Silvanigrellaceae</taxon>
        <taxon>Fluviispira</taxon>
    </lineage>
</organism>
<sequence>MNIFNAKGQSLVECVIVLPLFFLTLAGLILLFRQQNRVYQDEKTLSVLALSDAHFVREERKQALWRNSTDESQIALERMAKIALNPDRFFSTSVDQHNGVFFENQLVTAARSSALQKNCSFSAVYNLISKGNGVFALTTCAQGNGYEVQLNKEYETQLEAFAGDEKGSIRIPVRLDKEVSEPIEQIMTGSALFYPYLELSWGQRERVVVKSVRAFFLSPMGSHFSRDIASLLSPTKGVFNVHCFLEPFSPTCQVQTLRSKFSRTAKDSANLQINACFLESAIKCAGASVAAPACLVAKAISIVASVAAGQASPLCPVLNNAVSTGQWTVQKTVSAYSSIIKAQEIGFSSSFLSIN</sequence>
<dbReference type="Proteomes" id="UP000291236">
    <property type="component" value="Chromosome"/>
</dbReference>
<keyword evidence="1" id="KW-0472">Membrane</keyword>
<dbReference type="AlphaFoldDB" id="A0A4P2VJS5"/>
<keyword evidence="3" id="KW-1185">Reference proteome</keyword>
<keyword evidence="1" id="KW-0812">Transmembrane</keyword>
<accession>A0A4P2VJS5</accession>
<dbReference type="EMBL" id="AP019368">
    <property type="protein sequence ID" value="BBH53483.1"/>
    <property type="molecule type" value="Genomic_DNA"/>
</dbReference>
<proteinExistence type="predicted"/>
<evidence type="ECO:0000313" key="2">
    <source>
        <dbReference type="EMBL" id="BBH53483.1"/>
    </source>
</evidence>
<reference evidence="2 3" key="1">
    <citation type="submission" date="2018-12" db="EMBL/GenBank/DDBJ databases">
        <title>Rubrispira sanarue gen. nov., sp., nov., a member of the order Silvanigrellales, isolated from a brackish lake in Hamamatsu Japan.</title>
        <authorList>
            <person name="Maejima Y."/>
            <person name="Iino T."/>
            <person name="Muraguchi Y."/>
            <person name="Fukuda K."/>
            <person name="Nojiri H."/>
            <person name="Ohkuma M."/>
            <person name="Moriuchi R."/>
            <person name="Dohra H."/>
            <person name="Kimbara K."/>
            <person name="Shintani M."/>
        </authorList>
    </citation>
    <scope>NUCLEOTIDE SEQUENCE [LARGE SCALE GENOMIC DNA]</scope>
    <source>
        <strain evidence="2 3">RF1110005</strain>
    </source>
</reference>
<feature type="transmembrane region" description="Helical" evidence="1">
    <location>
        <begin position="12"/>
        <end position="32"/>
    </location>
</feature>
<evidence type="ECO:0000256" key="1">
    <source>
        <dbReference type="SAM" id="Phobius"/>
    </source>
</evidence>
<dbReference type="RefSeq" id="WP_130609401.1">
    <property type="nucleotide sequence ID" value="NZ_AP019368.1"/>
</dbReference>
<evidence type="ECO:0000313" key="3">
    <source>
        <dbReference type="Proteomes" id="UP000291236"/>
    </source>
</evidence>
<gene>
    <name evidence="2" type="ORF">JCM31447_19270</name>
</gene>
<protein>
    <submittedName>
        <fullName evidence="2">Uncharacterized protein</fullName>
    </submittedName>
</protein>
<keyword evidence="1" id="KW-1133">Transmembrane helix</keyword>